<protein>
    <submittedName>
        <fullName evidence="1">Uncharacterized protein</fullName>
    </submittedName>
</protein>
<evidence type="ECO:0000313" key="2">
    <source>
        <dbReference type="Proteomes" id="UP001162480"/>
    </source>
</evidence>
<dbReference type="Proteomes" id="UP001162480">
    <property type="component" value="Chromosome 18"/>
</dbReference>
<gene>
    <name evidence="1" type="ORF">OCTVUL_1B027849</name>
</gene>
<organism evidence="1 2">
    <name type="scientific">Octopus vulgaris</name>
    <name type="common">Common octopus</name>
    <dbReference type="NCBI Taxonomy" id="6645"/>
    <lineage>
        <taxon>Eukaryota</taxon>
        <taxon>Metazoa</taxon>
        <taxon>Spiralia</taxon>
        <taxon>Lophotrochozoa</taxon>
        <taxon>Mollusca</taxon>
        <taxon>Cephalopoda</taxon>
        <taxon>Coleoidea</taxon>
        <taxon>Octopodiformes</taxon>
        <taxon>Octopoda</taxon>
        <taxon>Incirrata</taxon>
        <taxon>Octopodidae</taxon>
        <taxon>Octopus</taxon>
    </lineage>
</organism>
<reference evidence="1" key="1">
    <citation type="submission" date="2023-08" db="EMBL/GenBank/DDBJ databases">
        <authorList>
            <person name="Alioto T."/>
            <person name="Alioto T."/>
            <person name="Gomez Garrido J."/>
        </authorList>
    </citation>
    <scope>NUCLEOTIDE SEQUENCE</scope>
</reference>
<dbReference type="AlphaFoldDB" id="A0AA36BJX1"/>
<keyword evidence="2" id="KW-1185">Reference proteome</keyword>
<name>A0AA36BJX1_OCTVU</name>
<accession>A0AA36BJX1</accession>
<dbReference type="EMBL" id="OX597831">
    <property type="protein sequence ID" value="CAI9735805.1"/>
    <property type="molecule type" value="Genomic_DNA"/>
</dbReference>
<evidence type="ECO:0000313" key="1">
    <source>
        <dbReference type="EMBL" id="CAI9735805.1"/>
    </source>
</evidence>
<sequence length="102" mass="11763">MLEKSQITGDQTFSIENYRSRGYIPKSSVELWIDLAFSVSITATRELISNERTAIPIVIEIFITNYIYNSQQRLHLNKLLLVFDAKNSIPAALIHRSKEKYS</sequence>
<proteinExistence type="predicted"/>